<dbReference type="InterPro" id="IPR037151">
    <property type="entry name" value="AlkB-like_sf"/>
</dbReference>
<dbReference type="Proteomes" id="UP000588068">
    <property type="component" value="Unassembled WGS sequence"/>
</dbReference>
<proteinExistence type="predicted"/>
<dbReference type="GO" id="GO:0006307">
    <property type="term" value="P:DNA alkylation repair"/>
    <property type="evidence" value="ECO:0007669"/>
    <property type="project" value="InterPro"/>
</dbReference>
<keyword evidence="2" id="KW-0223">Dioxygenase</keyword>
<dbReference type="AlphaFoldDB" id="A0A841HVP6"/>
<dbReference type="InterPro" id="IPR005123">
    <property type="entry name" value="Oxoglu/Fe-dep_dioxygenase_dom"/>
</dbReference>
<evidence type="ECO:0000313" key="3">
    <source>
        <dbReference type="Proteomes" id="UP000588068"/>
    </source>
</evidence>
<comment type="caution">
    <text evidence="2">The sequence shown here is derived from an EMBL/GenBank/DDBJ whole genome shotgun (WGS) entry which is preliminary data.</text>
</comment>
<keyword evidence="2" id="KW-0560">Oxidoreductase</keyword>
<feature type="domain" description="Fe2OG dioxygenase" evidence="1">
    <location>
        <begin position="109"/>
        <end position="206"/>
    </location>
</feature>
<protein>
    <submittedName>
        <fullName evidence="2">Alkylated DNA repair dioxygenase AlkB</fullName>
    </submittedName>
</protein>
<accession>A0A841HVP6</accession>
<evidence type="ECO:0000259" key="1">
    <source>
        <dbReference type="PROSITE" id="PS51471"/>
    </source>
</evidence>
<keyword evidence="3" id="KW-1185">Reference proteome</keyword>
<evidence type="ECO:0000313" key="2">
    <source>
        <dbReference type="EMBL" id="MBB6096329.1"/>
    </source>
</evidence>
<reference evidence="2 3" key="1">
    <citation type="submission" date="2020-08" db="EMBL/GenBank/DDBJ databases">
        <title>Genomic Encyclopedia of Type Strains, Phase IV (KMG-IV): sequencing the most valuable type-strain genomes for metagenomic binning, comparative biology and taxonomic classification.</title>
        <authorList>
            <person name="Goeker M."/>
        </authorList>
    </citation>
    <scope>NUCLEOTIDE SEQUENCE [LARGE SCALE GENOMIC DNA]</scope>
    <source>
        <strain evidence="2 3">DSM 26723</strain>
    </source>
</reference>
<dbReference type="Pfam" id="PF13532">
    <property type="entry name" value="2OG-FeII_Oxy_2"/>
    <property type="match status" value="1"/>
</dbReference>
<gene>
    <name evidence="2" type="ORF">HNQ60_005251</name>
</gene>
<dbReference type="EMBL" id="JACHHZ010000007">
    <property type="protein sequence ID" value="MBB6096329.1"/>
    <property type="molecule type" value="Genomic_DNA"/>
</dbReference>
<sequence length="212" mass="23775">MASSSGRDNQADLFSVPEALAIDTSFATANRRNLDGTSWLEVVPGWLTGSTDLFEALRREVPWKQHHRRMFEQIFLEPRLTASYRSIHDAPHPAIIEAAQALSDHYGVKYDSLWMNLYRTEEDSTGWHRDRFSCRRPLCIVPVLSLGATRRFQIKPRSGGTSVNVNPRSGDLVVMGGRSQEDWVHGVPKSDAACGARISVNFQSAEQAHRPS</sequence>
<organism evidence="2 3">
    <name type="scientific">Povalibacter uvarum</name>
    <dbReference type="NCBI Taxonomy" id="732238"/>
    <lineage>
        <taxon>Bacteria</taxon>
        <taxon>Pseudomonadati</taxon>
        <taxon>Pseudomonadota</taxon>
        <taxon>Gammaproteobacteria</taxon>
        <taxon>Steroidobacterales</taxon>
        <taxon>Steroidobacteraceae</taxon>
        <taxon>Povalibacter</taxon>
    </lineage>
</organism>
<dbReference type="PANTHER" id="PTHR31212:SF4">
    <property type="entry name" value="ALPHA-KETOGLUTARATE-DEPENDENT DIOXYGENASE ALKB HOMOLOG 3"/>
    <property type="match status" value="1"/>
</dbReference>
<dbReference type="PROSITE" id="PS51471">
    <property type="entry name" value="FE2OG_OXY"/>
    <property type="match status" value="1"/>
</dbReference>
<dbReference type="PANTHER" id="PTHR31212">
    <property type="entry name" value="ALPHA-KETOGLUTARATE-DEPENDENT DIOXYGENASE ALKB HOMOLOG 3"/>
    <property type="match status" value="1"/>
</dbReference>
<dbReference type="InterPro" id="IPR032854">
    <property type="entry name" value="ALKBH3"/>
</dbReference>
<dbReference type="Gene3D" id="2.60.120.590">
    <property type="entry name" value="Alpha-ketoglutarate-dependent dioxygenase AlkB-like"/>
    <property type="match status" value="1"/>
</dbReference>
<dbReference type="SUPFAM" id="SSF51197">
    <property type="entry name" value="Clavaminate synthase-like"/>
    <property type="match status" value="1"/>
</dbReference>
<dbReference type="RefSeq" id="WP_184335714.1">
    <property type="nucleotide sequence ID" value="NZ_JACHHZ010000007.1"/>
</dbReference>
<dbReference type="GO" id="GO:0051213">
    <property type="term" value="F:dioxygenase activity"/>
    <property type="evidence" value="ECO:0007669"/>
    <property type="project" value="UniProtKB-KW"/>
</dbReference>
<name>A0A841HVP6_9GAMM</name>
<dbReference type="InterPro" id="IPR027450">
    <property type="entry name" value="AlkB-like"/>
</dbReference>